<protein>
    <recommendedName>
        <fullName evidence="3">Endonuclease/exonuclease/phosphatase domain-containing protein</fullName>
    </recommendedName>
</protein>
<dbReference type="SUPFAM" id="SSF56219">
    <property type="entry name" value="DNase I-like"/>
    <property type="match status" value="1"/>
</dbReference>
<sequence>MEAVHRGLQNDDGTVTRLADHAKQTDSSLDLTWASTALKCEWHTWLDSLGSDHFPIAVKLKCLKDHRQSRQAYVIRWDKFRQTLLQTPSG</sequence>
<keyword evidence="2" id="KW-1185">Reference proteome</keyword>
<dbReference type="AlphaFoldDB" id="A0A9J6FJG9"/>
<dbReference type="EMBL" id="JABSTR010000001">
    <property type="protein sequence ID" value="KAH9363218.1"/>
    <property type="molecule type" value="Genomic_DNA"/>
</dbReference>
<proteinExistence type="predicted"/>
<accession>A0A9J6FJG9</accession>
<dbReference type="Proteomes" id="UP000821853">
    <property type="component" value="Chromosome 1"/>
</dbReference>
<reference evidence="1 2" key="1">
    <citation type="journal article" date="2020" name="Cell">
        <title>Large-Scale Comparative Analyses of Tick Genomes Elucidate Their Genetic Diversity and Vector Capacities.</title>
        <authorList>
            <consortium name="Tick Genome and Microbiome Consortium (TIGMIC)"/>
            <person name="Jia N."/>
            <person name="Wang J."/>
            <person name="Shi W."/>
            <person name="Du L."/>
            <person name="Sun Y."/>
            <person name="Zhan W."/>
            <person name="Jiang J.F."/>
            <person name="Wang Q."/>
            <person name="Zhang B."/>
            <person name="Ji P."/>
            <person name="Bell-Sakyi L."/>
            <person name="Cui X.M."/>
            <person name="Yuan T.T."/>
            <person name="Jiang B.G."/>
            <person name="Yang W.F."/>
            <person name="Lam T.T."/>
            <person name="Chang Q.C."/>
            <person name="Ding S.J."/>
            <person name="Wang X.J."/>
            <person name="Zhu J.G."/>
            <person name="Ruan X.D."/>
            <person name="Zhao L."/>
            <person name="Wei J.T."/>
            <person name="Ye R.Z."/>
            <person name="Que T.C."/>
            <person name="Du C.H."/>
            <person name="Zhou Y.H."/>
            <person name="Cheng J.X."/>
            <person name="Dai P.F."/>
            <person name="Guo W.B."/>
            <person name="Han X.H."/>
            <person name="Huang E.J."/>
            <person name="Li L.F."/>
            <person name="Wei W."/>
            <person name="Gao Y.C."/>
            <person name="Liu J.Z."/>
            <person name="Shao H.Z."/>
            <person name="Wang X."/>
            <person name="Wang C.C."/>
            <person name="Yang T.C."/>
            <person name="Huo Q.B."/>
            <person name="Li W."/>
            <person name="Chen H.Y."/>
            <person name="Chen S.E."/>
            <person name="Zhou L.G."/>
            <person name="Ni X.B."/>
            <person name="Tian J.H."/>
            <person name="Sheng Y."/>
            <person name="Liu T."/>
            <person name="Pan Y.S."/>
            <person name="Xia L.Y."/>
            <person name="Li J."/>
            <person name="Zhao F."/>
            <person name="Cao W.C."/>
        </authorList>
    </citation>
    <scope>NUCLEOTIDE SEQUENCE [LARGE SCALE GENOMIC DNA]</scope>
    <source>
        <strain evidence="1">HaeL-2018</strain>
    </source>
</reference>
<evidence type="ECO:0008006" key="3">
    <source>
        <dbReference type="Google" id="ProtNLM"/>
    </source>
</evidence>
<gene>
    <name evidence="1" type="ORF">HPB48_003849</name>
</gene>
<dbReference type="InterPro" id="IPR036691">
    <property type="entry name" value="Endo/exonu/phosph_ase_sf"/>
</dbReference>
<evidence type="ECO:0000313" key="2">
    <source>
        <dbReference type="Proteomes" id="UP000821853"/>
    </source>
</evidence>
<evidence type="ECO:0000313" key="1">
    <source>
        <dbReference type="EMBL" id="KAH9363218.1"/>
    </source>
</evidence>
<dbReference type="VEuPathDB" id="VectorBase:HLOH_052855"/>
<organism evidence="1 2">
    <name type="scientific">Haemaphysalis longicornis</name>
    <name type="common">Bush tick</name>
    <dbReference type="NCBI Taxonomy" id="44386"/>
    <lineage>
        <taxon>Eukaryota</taxon>
        <taxon>Metazoa</taxon>
        <taxon>Ecdysozoa</taxon>
        <taxon>Arthropoda</taxon>
        <taxon>Chelicerata</taxon>
        <taxon>Arachnida</taxon>
        <taxon>Acari</taxon>
        <taxon>Parasitiformes</taxon>
        <taxon>Ixodida</taxon>
        <taxon>Ixodoidea</taxon>
        <taxon>Ixodidae</taxon>
        <taxon>Haemaphysalinae</taxon>
        <taxon>Haemaphysalis</taxon>
    </lineage>
</organism>
<name>A0A9J6FJG9_HAELO</name>
<comment type="caution">
    <text evidence="1">The sequence shown here is derived from an EMBL/GenBank/DDBJ whole genome shotgun (WGS) entry which is preliminary data.</text>
</comment>
<dbReference type="Gene3D" id="3.60.10.10">
    <property type="entry name" value="Endonuclease/exonuclease/phosphatase"/>
    <property type="match status" value="1"/>
</dbReference>